<feature type="compositionally biased region" description="Polar residues" evidence="1">
    <location>
        <begin position="176"/>
        <end position="193"/>
    </location>
</feature>
<proteinExistence type="predicted"/>
<feature type="compositionally biased region" description="Pro residues" evidence="1">
    <location>
        <begin position="132"/>
        <end position="144"/>
    </location>
</feature>
<comment type="caution">
    <text evidence="3">The sequence shown here is derived from an EMBL/GenBank/DDBJ whole genome shotgun (WGS) entry which is preliminary data.</text>
</comment>
<dbReference type="Proteomes" id="UP001302126">
    <property type="component" value="Unassembled WGS sequence"/>
</dbReference>
<keyword evidence="4" id="KW-1185">Reference proteome</keyword>
<keyword evidence="2" id="KW-0812">Transmembrane</keyword>
<evidence type="ECO:0000256" key="1">
    <source>
        <dbReference type="SAM" id="MobiDB-lite"/>
    </source>
</evidence>
<organism evidence="3 4">
    <name type="scientific">Podospora australis</name>
    <dbReference type="NCBI Taxonomy" id="1536484"/>
    <lineage>
        <taxon>Eukaryota</taxon>
        <taxon>Fungi</taxon>
        <taxon>Dikarya</taxon>
        <taxon>Ascomycota</taxon>
        <taxon>Pezizomycotina</taxon>
        <taxon>Sordariomycetes</taxon>
        <taxon>Sordariomycetidae</taxon>
        <taxon>Sordariales</taxon>
        <taxon>Podosporaceae</taxon>
        <taxon>Podospora</taxon>
    </lineage>
</organism>
<feature type="compositionally biased region" description="Polar residues" evidence="1">
    <location>
        <begin position="58"/>
        <end position="73"/>
    </location>
</feature>
<evidence type="ECO:0000313" key="4">
    <source>
        <dbReference type="Proteomes" id="UP001302126"/>
    </source>
</evidence>
<feature type="transmembrane region" description="Helical" evidence="2">
    <location>
        <begin position="282"/>
        <end position="303"/>
    </location>
</feature>
<feature type="compositionally biased region" description="Basic and acidic residues" evidence="1">
    <location>
        <begin position="11"/>
        <end position="27"/>
    </location>
</feature>
<accession>A0AAN6WR10</accession>
<protein>
    <submittedName>
        <fullName evidence="3">Uncharacterized protein</fullName>
    </submittedName>
</protein>
<evidence type="ECO:0000256" key="2">
    <source>
        <dbReference type="SAM" id="Phobius"/>
    </source>
</evidence>
<reference evidence="3" key="1">
    <citation type="journal article" date="2023" name="Mol. Phylogenet. Evol.">
        <title>Genome-scale phylogeny and comparative genomics of the fungal order Sordariales.</title>
        <authorList>
            <person name="Hensen N."/>
            <person name="Bonometti L."/>
            <person name="Westerberg I."/>
            <person name="Brannstrom I.O."/>
            <person name="Guillou S."/>
            <person name="Cros-Aarteil S."/>
            <person name="Calhoun S."/>
            <person name="Haridas S."/>
            <person name="Kuo A."/>
            <person name="Mondo S."/>
            <person name="Pangilinan J."/>
            <person name="Riley R."/>
            <person name="LaButti K."/>
            <person name="Andreopoulos B."/>
            <person name="Lipzen A."/>
            <person name="Chen C."/>
            <person name="Yan M."/>
            <person name="Daum C."/>
            <person name="Ng V."/>
            <person name="Clum A."/>
            <person name="Steindorff A."/>
            <person name="Ohm R.A."/>
            <person name="Martin F."/>
            <person name="Silar P."/>
            <person name="Natvig D.O."/>
            <person name="Lalanne C."/>
            <person name="Gautier V."/>
            <person name="Ament-Velasquez S.L."/>
            <person name="Kruys A."/>
            <person name="Hutchinson M.I."/>
            <person name="Powell A.J."/>
            <person name="Barry K."/>
            <person name="Miller A.N."/>
            <person name="Grigoriev I.V."/>
            <person name="Debuchy R."/>
            <person name="Gladieux P."/>
            <person name="Hiltunen Thoren M."/>
            <person name="Johannesson H."/>
        </authorList>
    </citation>
    <scope>NUCLEOTIDE SEQUENCE</scope>
    <source>
        <strain evidence="3">PSN309</strain>
    </source>
</reference>
<keyword evidence="2" id="KW-1133">Transmembrane helix</keyword>
<name>A0AAN6WR10_9PEZI</name>
<feature type="compositionally biased region" description="Polar residues" evidence="1">
    <location>
        <begin position="28"/>
        <end position="41"/>
    </location>
</feature>
<keyword evidence="2" id="KW-0472">Membrane</keyword>
<evidence type="ECO:0000313" key="3">
    <source>
        <dbReference type="EMBL" id="KAK4185866.1"/>
    </source>
</evidence>
<feature type="compositionally biased region" description="Low complexity" evidence="1">
    <location>
        <begin position="145"/>
        <end position="159"/>
    </location>
</feature>
<reference evidence="3" key="2">
    <citation type="submission" date="2023-05" db="EMBL/GenBank/DDBJ databases">
        <authorList>
            <consortium name="Lawrence Berkeley National Laboratory"/>
            <person name="Steindorff A."/>
            <person name="Hensen N."/>
            <person name="Bonometti L."/>
            <person name="Westerberg I."/>
            <person name="Brannstrom I.O."/>
            <person name="Guillou S."/>
            <person name="Cros-Aarteil S."/>
            <person name="Calhoun S."/>
            <person name="Haridas S."/>
            <person name="Kuo A."/>
            <person name="Mondo S."/>
            <person name="Pangilinan J."/>
            <person name="Riley R."/>
            <person name="Labutti K."/>
            <person name="Andreopoulos B."/>
            <person name="Lipzen A."/>
            <person name="Chen C."/>
            <person name="Yanf M."/>
            <person name="Daum C."/>
            <person name="Ng V."/>
            <person name="Clum A."/>
            <person name="Ohm R."/>
            <person name="Martin F."/>
            <person name="Silar P."/>
            <person name="Natvig D."/>
            <person name="Lalanne C."/>
            <person name="Gautier V."/>
            <person name="Ament-Velasquez S.L."/>
            <person name="Kruys A."/>
            <person name="Hutchinson M.I."/>
            <person name="Powell A.J."/>
            <person name="Barry K."/>
            <person name="Miller A.N."/>
            <person name="Grigoriev I.V."/>
            <person name="Debuchy R."/>
            <person name="Gladieux P."/>
            <person name="Thoren M.H."/>
            <person name="Johannesson H."/>
        </authorList>
    </citation>
    <scope>NUCLEOTIDE SEQUENCE</scope>
    <source>
        <strain evidence="3">PSN309</strain>
    </source>
</reference>
<sequence>MLKKQTIRNDTASKRSMSQDRSTDKRCPSSSYDPPTWGDLNNRSDNEQISRLPAHLRSNYTSHLRSTSHTSWDGQDDLHHLTQPLPSPGSSRPNHRLNRPHSVGSLPHPSSLFPTDAANRWSYDGERMPHSPSLPPLPRPPTPGSRPSSRTASPARSQPPSRPRSVRFDENVHFSSEVSTPYQNAAGASTPTLRVTHPDGSVDPYLVCSSQSPVEQRMTEEKQPSASTPMISQAPILENNMTEKRNSSHAKERRMSVDSVMNTPGCCGLCERGTVKAVGSKIAAWLIGTLIPVTFGLATKLLAGLCH</sequence>
<gene>
    <name evidence="3" type="ORF">QBC35DRAFT_502687</name>
</gene>
<feature type="region of interest" description="Disordered" evidence="1">
    <location>
        <begin position="1"/>
        <end position="168"/>
    </location>
</feature>
<dbReference type="AlphaFoldDB" id="A0AAN6WR10"/>
<feature type="region of interest" description="Disordered" evidence="1">
    <location>
        <begin position="176"/>
        <end position="195"/>
    </location>
</feature>
<dbReference type="EMBL" id="MU864437">
    <property type="protein sequence ID" value="KAK4185866.1"/>
    <property type="molecule type" value="Genomic_DNA"/>
</dbReference>